<name>A0A1C3W398_9HYPH</name>
<feature type="domain" description="NAD(P)-binding" evidence="8">
    <location>
        <begin position="6"/>
        <end position="324"/>
    </location>
</feature>
<dbReference type="RefSeq" id="WP_092851678.1">
    <property type="nucleotide sequence ID" value="NZ_FMAH01000022.1"/>
</dbReference>
<evidence type="ECO:0000256" key="2">
    <source>
        <dbReference type="ARBA" id="ARBA00001911"/>
    </source>
</evidence>
<proteinExistence type="inferred from homology"/>
<dbReference type="CDD" id="cd05246">
    <property type="entry name" value="dTDP_GD_SDR_e"/>
    <property type="match status" value="1"/>
</dbReference>
<keyword evidence="6 7" id="KW-0456">Lyase</keyword>
<dbReference type="Proteomes" id="UP000199435">
    <property type="component" value="Unassembled WGS sequence"/>
</dbReference>
<organism evidence="9 10">
    <name type="scientific">Rhizobium miluonense</name>
    <dbReference type="NCBI Taxonomy" id="411945"/>
    <lineage>
        <taxon>Bacteria</taxon>
        <taxon>Pseudomonadati</taxon>
        <taxon>Pseudomonadota</taxon>
        <taxon>Alphaproteobacteria</taxon>
        <taxon>Hyphomicrobiales</taxon>
        <taxon>Rhizobiaceae</taxon>
        <taxon>Rhizobium/Agrobacterium group</taxon>
        <taxon>Rhizobium</taxon>
    </lineage>
</organism>
<dbReference type="InterPro" id="IPR005888">
    <property type="entry name" value="dTDP_Gluc_deHydtase"/>
</dbReference>
<dbReference type="EMBL" id="FMAH01000022">
    <property type="protein sequence ID" value="SCB34368.1"/>
    <property type="molecule type" value="Genomic_DNA"/>
</dbReference>
<dbReference type="EC" id="4.2.1.46" evidence="4 7"/>
<dbReference type="Pfam" id="PF16363">
    <property type="entry name" value="GDP_Man_Dehyd"/>
    <property type="match status" value="1"/>
</dbReference>
<comment type="cofactor">
    <cofactor evidence="2 7">
        <name>NAD(+)</name>
        <dbReference type="ChEBI" id="CHEBI:57540"/>
    </cofactor>
</comment>
<evidence type="ECO:0000256" key="5">
    <source>
        <dbReference type="ARBA" id="ARBA00023027"/>
    </source>
</evidence>
<comment type="similarity">
    <text evidence="3 7">Belongs to the NAD(P)-dependent epimerase/dehydratase family. dTDP-glucose dehydratase subfamily.</text>
</comment>
<dbReference type="GO" id="GO:0009225">
    <property type="term" value="P:nucleotide-sugar metabolic process"/>
    <property type="evidence" value="ECO:0007669"/>
    <property type="project" value="InterPro"/>
</dbReference>
<dbReference type="PANTHER" id="PTHR43000">
    <property type="entry name" value="DTDP-D-GLUCOSE 4,6-DEHYDRATASE-RELATED"/>
    <property type="match status" value="1"/>
</dbReference>
<evidence type="ECO:0000256" key="4">
    <source>
        <dbReference type="ARBA" id="ARBA00011990"/>
    </source>
</evidence>
<dbReference type="InterPro" id="IPR036291">
    <property type="entry name" value="NAD(P)-bd_dom_sf"/>
</dbReference>
<evidence type="ECO:0000256" key="7">
    <source>
        <dbReference type="RuleBase" id="RU004473"/>
    </source>
</evidence>
<evidence type="ECO:0000313" key="10">
    <source>
        <dbReference type="Proteomes" id="UP000199435"/>
    </source>
</evidence>
<gene>
    <name evidence="9" type="ORF">GA0061102_102213</name>
</gene>
<dbReference type="GO" id="GO:0008460">
    <property type="term" value="F:dTDP-glucose 4,6-dehydratase activity"/>
    <property type="evidence" value="ECO:0007669"/>
    <property type="project" value="UniProtKB-EC"/>
</dbReference>
<protein>
    <recommendedName>
        <fullName evidence="4 7">dTDP-glucose 4,6-dehydratase</fullName>
        <ecNumber evidence="4 7">4.2.1.46</ecNumber>
    </recommendedName>
</protein>
<evidence type="ECO:0000259" key="8">
    <source>
        <dbReference type="Pfam" id="PF16363"/>
    </source>
</evidence>
<evidence type="ECO:0000256" key="1">
    <source>
        <dbReference type="ARBA" id="ARBA00001539"/>
    </source>
</evidence>
<keyword evidence="10" id="KW-1185">Reference proteome</keyword>
<keyword evidence="5" id="KW-0520">NAD</keyword>
<reference evidence="10" key="1">
    <citation type="submission" date="2016-08" db="EMBL/GenBank/DDBJ databases">
        <authorList>
            <person name="Varghese N."/>
            <person name="Submissions Spin"/>
        </authorList>
    </citation>
    <scope>NUCLEOTIDE SEQUENCE [LARGE SCALE GENOMIC DNA]</scope>
    <source>
        <strain evidence="10">HAMBI 2971</strain>
    </source>
</reference>
<dbReference type="Gene3D" id="3.40.50.720">
    <property type="entry name" value="NAD(P)-binding Rossmann-like Domain"/>
    <property type="match status" value="1"/>
</dbReference>
<dbReference type="NCBIfam" id="TIGR01181">
    <property type="entry name" value="dTDP_gluc_dehyt"/>
    <property type="match status" value="1"/>
</dbReference>
<evidence type="ECO:0000313" key="9">
    <source>
        <dbReference type="EMBL" id="SCB34368.1"/>
    </source>
</evidence>
<dbReference type="Gene3D" id="3.90.25.10">
    <property type="entry name" value="UDP-galactose 4-epimerase, domain 1"/>
    <property type="match status" value="1"/>
</dbReference>
<accession>A0A1C3W398</accession>
<dbReference type="STRING" id="411945.GA0061102_102213"/>
<evidence type="ECO:0000256" key="3">
    <source>
        <dbReference type="ARBA" id="ARBA00008178"/>
    </source>
</evidence>
<comment type="catalytic activity">
    <reaction evidence="1 7">
        <text>dTDP-alpha-D-glucose = dTDP-4-dehydro-6-deoxy-alpha-D-glucose + H2O</text>
        <dbReference type="Rhea" id="RHEA:17221"/>
        <dbReference type="ChEBI" id="CHEBI:15377"/>
        <dbReference type="ChEBI" id="CHEBI:57477"/>
        <dbReference type="ChEBI" id="CHEBI:57649"/>
        <dbReference type="EC" id="4.2.1.46"/>
    </reaction>
</comment>
<evidence type="ECO:0000256" key="6">
    <source>
        <dbReference type="ARBA" id="ARBA00023239"/>
    </source>
</evidence>
<dbReference type="SUPFAM" id="SSF51735">
    <property type="entry name" value="NAD(P)-binding Rossmann-fold domains"/>
    <property type="match status" value="1"/>
</dbReference>
<dbReference type="OrthoDB" id="9801785at2"/>
<sequence length="352" mass="39163">MRKTAMVTGGAGFIGSAVCRYLIGETDYDVVNLDLLTYAGDLRSLDSIKSNPRFSTIQGDIGDSELVGETLQRHRPSIILHLAAESHVDRSIDGAAPFIETNIVGTFRLLEAVRTYWSALAAAEQTEFRFLHVSTDEVYGTLGDDGLFSETTPYSPNSPYSASKAASDHLVNAWHHTYGLPIVISNCSNNYGPFQFPEKLIPRMVTTALEHGSLPVYGAGNNVRDWLHVDDHASALWLVATKGRLGEKYNIGGRNERRNVDVVRTICSLLDELGPPAPQGGYESLITYVTDRLGHDHRYAIDATKIETELGWKAKYDFDQGLRATILWYLSNEWWWRPHKDAAEALYKAKAN</sequence>
<dbReference type="InterPro" id="IPR016040">
    <property type="entry name" value="NAD(P)-bd_dom"/>
</dbReference>
<dbReference type="AlphaFoldDB" id="A0A1C3W398"/>